<dbReference type="EMBL" id="AWEZ01000062">
    <property type="protein sequence ID" value="ERL06817.1"/>
    <property type="molecule type" value="Genomic_DNA"/>
</dbReference>
<organism evidence="2 3">
    <name type="scientific">Olsenella profusa F0195</name>
    <dbReference type="NCBI Taxonomy" id="1125712"/>
    <lineage>
        <taxon>Bacteria</taxon>
        <taxon>Bacillati</taxon>
        <taxon>Actinomycetota</taxon>
        <taxon>Coriobacteriia</taxon>
        <taxon>Coriobacteriales</taxon>
        <taxon>Atopobiaceae</taxon>
        <taxon>Olsenella</taxon>
    </lineage>
</organism>
<keyword evidence="3" id="KW-1185">Reference proteome</keyword>
<proteinExistence type="predicted"/>
<comment type="caution">
    <text evidence="2">The sequence shown here is derived from an EMBL/GenBank/DDBJ whole genome shotgun (WGS) entry which is preliminary data.</text>
</comment>
<dbReference type="CDD" id="cd00093">
    <property type="entry name" value="HTH_XRE"/>
    <property type="match status" value="1"/>
</dbReference>
<feature type="domain" description="HTH cro/C1-type" evidence="1">
    <location>
        <begin position="1"/>
        <end position="37"/>
    </location>
</feature>
<dbReference type="SUPFAM" id="SSF47413">
    <property type="entry name" value="lambda repressor-like DNA-binding domains"/>
    <property type="match status" value="1"/>
</dbReference>
<name>U2UUN2_9ACTN</name>
<dbReference type="GO" id="GO:0003677">
    <property type="term" value="F:DNA binding"/>
    <property type="evidence" value="ECO:0007669"/>
    <property type="project" value="InterPro"/>
</dbReference>
<accession>U2UUN2</accession>
<dbReference type="PROSITE" id="PS50943">
    <property type="entry name" value="HTH_CROC1"/>
    <property type="match status" value="1"/>
</dbReference>
<gene>
    <name evidence="2" type="ORF">HMPREF1316_0492</name>
</gene>
<dbReference type="eggNOG" id="COG1476">
    <property type="taxonomic scope" value="Bacteria"/>
</dbReference>
<dbReference type="Proteomes" id="UP000016638">
    <property type="component" value="Unassembled WGS sequence"/>
</dbReference>
<evidence type="ECO:0000313" key="3">
    <source>
        <dbReference type="Proteomes" id="UP000016638"/>
    </source>
</evidence>
<protein>
    <recommendedName>
        <fullName evidence="1">HTH cro/C1-type domain-containing protein</fullName>
    </recommendedName>
</protein>
<dbReference type="Gene3D" id="1.10.260.40">
    <property type="entry name" value="lambda repressor-like DNA-binding domains"/>
    <property type="match status" value="1"/>
</dbReference>
<dbReference type="AlphaFoldDB" id="U2UUN2"/>
<sequence>MNIPLPTYTDYEQGKHVFSLERACDFADEFDCTLDELVGRDHSPHVVTDPKRAELLDCWDACSEERRDTLLATAQDFATLERFHPAHPAISSEG</sequence>
<reference evidence="2 3" key="1">
    <citation type="submission" date="2013-08" db="EMBL/GenBank/DDBJ databases">
        <authorList>
            <person name="Durkin A.S."/>
            <person name="Haft D.R."/>
            <person name="McCorrison J."/>
            <person name="Torralba M."/>
            <person name="Gillis M."/>
            <person name="Haft D.H."/>
            <person name="Methe B."/>
            <person name="Sutton G."/>
            <person name="Nelson K.E."/>
        </authorList>
    </citation>
    <scope>NUCLEOTIDE SEQUENCE [LARGE SCALE GENOMIC DNA]</scope>
    <source>
        <strain evidence="2 3">F0195</strain>
    </source>
</reference>
<dbReference type="PATRIC" id="fig|1125712.3.peg.1917"/>
<evidence type="ECO:0000313" key="2">
    <source>
        <dbReference type="EMBL" id="ERL06817.1"/>
    </source>
</evidence>
<dbReference type="InterPro" id="IPR001387">
    <property type="entry name" value="Cro/C1-type_HTH"/>
</dbReference>
<evidence type="ECO:0000259" key="1">
    <source>
        <dbReference type="PROSITE" id="PS50943"/>
    </source>
</evidence>
<dbReference type="InterPro" id="IPR010982">
    <property type="entry name" value="Lambda_DNA-bd_dom_sf"/>
</dbReference>